<dbReference type="Gene3D" id="1.10.630.10">
    <property type="entry name" value="Cytochrome P450"/>
    <property type="match status" value="1"/>
</dbReference>
<dbReference type="PROSITE" id="PS00086">
    <property type="entry name" value="CYTOCHROME_P450"/>
    <property type="match status" value="1"/>
</dbReference>
<dbReference type="GO" id="GO:0036199">
    <property type="term" value="F:cholest-4-en-3-one 26-monooxygenase activity"/>
    <property type="evidence" value="ECO:0007669"/>
    <property type="project" value="TreeGrafter"/>
</dbReference>
<reference evidence="9" key="1">
    <citation type="submission" date="2016-10" db="EMBL/GenBank/DDBJ databases">
        <authorList>
            <person name="Varghese N."/>
            <person name="Submissions S."/>
        </authorList>
    </citation>
    <scope>NUCLEOTIDE SEQUENCE [LARGE SCALE GENOMIC DNA]</scope>
    <source>
        <strain evidence="9">CGMCC 1.11147</strain>
    </source>
</reference>
<dbReference type="GO" id="GO:0006707">
    <property type="term" value="P:cholesterol catabolic process"/>
    <property type="evidence" value="ECO:0007669"/>
    <property type="project" value="TreeGrafter"/>
</dbReference>
<dbReference type="PRINTS" id="PR00359">
    <property type="entry name" value="BP450"/>
</dbReference>
<dbReference type="AlphaFoldDB" id="A0A1G9W6H1"/>
<evidence type="ECO:0000256" key="2">
    <source>
        <dbReference type="ARBA" id="ARBA00022617"/>
    </source>
</evidence>
<dbReference type="Proteomes" id="UP000199004">
    <property type="component" value="Unassembled WGS sequence"/>
</dbReference>
<gene>
    <name evidence="8" type="ORF">SAMN05192576_0963</name>
</gene>
<dbReference type="STRING" id="1005944.SAMN05192576_0963"/>
<dbReference type="FunFam" id="1.10.630.10:FF:000018">
    <property type="entry name" value="Cytochrome P450 monooxygenase"/>
    <property type="match status" value="1"/>
</dbReference>
<proteinExistence type="inferred from homology"/>
<dbReference type="EMBL" id="FNIC01000001">
    <property type="protein sequence ID" value="SDM80144.1"/>
    <property type="molecule type" value="Genomic_DNA"/>
</dbReference>
<keyword evidence="9" id="KW-1185">Reference proteome</keyword>
<dbReference type="GO" id="GO:0020037">
    <property type="term" value="F:heme binding"/>
    <property type="evidence" value="ECO:0007669"/>
    <property type="project" value="InterPro"/>
</dbReference>
<evidence type="ECO:0000256" key="4">
    <source>
        <dbReference type="ARBA" id="ARBA00023002"/>
    </source>
</evidence>
<protein>
    <recommendedName>
        <fullName evidence="10">Cytochrome P450</fullName>
    </recommendedName>
</protein>
<evidence type="ECO:0000256" key="3">
    <source>
        <dbReference type="ARBA" id="ARBA00022723"/>
    </source>
</evidence>
<evidence type="ECO:0000256" key="7">
    <source>
        <dbReference type="RuleBase" id="RU000461"/>
    </source>
</evidence>
<name>A0A1G9W6H1_9ACTN</name>
<dbReference type="InterPro" id="IPR017972">
    <property type="entry name" value="Cyt_P450_CS"/>
</dbReference>
<sequence length="415" mass="46694">MTSTLNTPGTQTPMALDPYDYAFQEDPYPVYARLRAEEPLHHNPDLDLWALTRHADIAEAVRTEGTYSNSWGVAIEKSAWGPDAHRVMSILGMDPPRQKTMRSLVSRGFTPRRVTELLPRIQALTDQYLRECLARAGDGEGFDWITDFAGKLPMDVISEMMGVPPEDRDDVRRQADVVVHREEGVYDVPPAAMDASLWLVGYYQEMVTQRRRQPQDDLTSALLAAEMEGERLEDEDVIAFLFLMVVAGNETTTKLLGHCLFHLTRHPDQLARVFGGAGDPDLVVPWIEETLRFDTSSQLLARYLLRDVELHGRVAPKGSKLLLCLGSANRDERVFSRPDEYDIFRDKDELAQILSFGGGRHFCLGANLARLEARIALTSLVKAVRSVEVDHDRCGRVHSLNVRGFASVPVRVEAR</sequence>
<dbReference type="InterPro" id="IPR002397">
    <property type="entry name" value="Cyt_P450_B"/>
</dbReference>
<keyword evidence="5 7" id="KW-0408">Iron</keyword>
<keyword evidence="3 7" id="KW-0479">Metal-binding</keyword>
<dbReference type="PANTHER" id="PTHR46696">
    <property type="entry name" value="P450, PUTATIVE (EUROFUNG)-RELATED"/>
    <property type="match status" value="1"/>
</dbReference>
<dbReference type="Pfam" id="PF00067">
    <property type="entry name" value="p450"/>
    <property type="match status" value="2"/>
</dbReference>
<evidence type="ECO:0000313" key="9">
    <source>
        <dbReference type="Proteomes" id="UP000199004"/>
    </source>
</evidence>
<dbReference type="OrthoDB" id="502624at2"/>
<keyword evidence="6 7" id="KW-0503">Monooxygenase</keyword>
<comment type="similarity">
    <text evidence="1 7">Belongs to the cytochrome P450 family.</text>
</comment>
<accession>A0A1G9W6H1</accession>
<evidence type="ECO:0000256" key="6">
    <source>
        <dbReference type="ARBA" id="ARBA00023033"/>
    </source>
</evidence>
<evidence type="ECO:0000313" key="8">
    <source>
        <dbReference type="EMBL" id="SDM80144.1"/>
    </source>
</evidence>
<keyword evidence="4 7" id="KW-0560">Oxidoreductase</keyword>
<dbReference type="InterPro" id="IPR001128">
    <property type="entry name" value="Cyt_P450"/>
</dbReference>
<dbReference type="PRINTS" id="PR00385">
    <property type="entry name" value="P450"/>
</dbReference>
<dbReference type="GO" id="GO:0005506">
    <property type="term" value="F:iron ion binding"/>
    <property type="evidence" value="ECO:0007669"/>
    <property type="project" value="InterPro"/>
</dbReference>
<keyword evidence="2 7" id="KW-0349">Heme</keyword>
<dbReference type="SUPFAM" id="SSF48264">
    <property type="entry name" value="Cytochrome P450"/>
    <property type="match status" value="1"/>
</dbReference>
<dbReference type="GO" id="GO:0008395">
    <property type="term" value="F:steroid hydroxylase activity"/>
    <property type="evidence" value="ECO:0007669"/>
    <property type="project" value="TreeGrafter"/>
</dbReference>
<evidence type="ECO:0000256" key="1">
    <source>
        <dbReference type="ARBA" id="ARBA00010617"/>
    </source>
</evidence>
<dbReference type="InterPro" id="IPR036396">
    <property type="entry name" value="Cyt_P450_sf"/>
</dbReference>
<dbReference type="RefSeq" id="WP_091022330.1">
    <property type="nucleotide sequence ID" value="NZ_BKAE01000002.1"/>
</dbReference>
<organism evidence="8 9">
    <name type="scientific">Nocardioides szechwanensis</name>
    <dbReference type="NCBI Taxonomy" id="1005944"/>
    <lineage>
        <taxon>Bacteria</taxon>
        <taxon>Bacillati</taxon>
        <taxon>Actinomycetota</taxon>
        <taxon>Actinomycetes</taxon>
        <taxon>Propionibacteriales</taxon>
        <taxon>Nocardioidaceae</taxon>
        <taxon>Nocardioides</taxon>
    </lineage>
</organism>
<evidence type="ECO:0000256" key="5">
    <source>
        <dbReference type="ARBA" id="ARBA00023004"/>
    </source>
</evidence>
<dbReference type="PANTHER" id="PTHR46696:SF4">
    <property type="entry name" value="BIOTIN BIOSYNTHESIS CYTOCHROME P450"/>
    <property type="match status" value="1"/>
</dbReference>
<evidence type="ECO:0008006" key="10">
    <source>
        <dbReference type="Google" id="ProtNLM"/>
    </source>
</evidence>